<accession>A0A6P2CU89</accession>
<dbReference type="RefSeq" id="WP_162666878.1">
    <property type="nucleotide sequence ID" value="NZ_LR593886.1"/>
</dbReference>
<dbReference type="Pfam" id="PF07585">
    <property type="entry name" value="BBP7"/>
    <property type="match status" value="1"/>
</dbReference>
<dbReference type="AlphaFoldDB" id="A0A6P2CU89"/>
<evidence type="ECO:0000256" key="1">
    <source>
        <dbReference type="SAM" id="MobiDB-lite"/>
    </source>
</evidence>
<dbReference type="EMBL" id="LR593886">
    <property type="protein sequence ID" value="VTR91946.1"/>
    <property type="molecule type" value="Genomic_DNA"/>
</dbReference>
<dbReference type="InterPro" id="IPR011446">
    <property type="entry name" value="BBP7"/>
</dbReference>
<proteinExistence type="predicted"/>
<organism evidence="2 3">
    <name type="scientific">Gemmata massiliana</name>
    <dbReference type="NCBI Taxonomy" id="1210884"/>
    <lineage>
        <taxon>Bacteria</taxon>
        <taxon>Pseudomonadati</taxon>
        <taxon>Planctomycetota</taxon>
        <taxon>Planctomycetia</taxon>
        <taxon>Gemmatales</taxon>
        <taxon>Gemmataceae</taxon>
        <taxon>Gemmata</taxon>
    </lineage>
</organism>
<dbReference type="Proteomes" id="UP000464178">
    <property type="component" value="Chromosome"/>
</dbReference>
<protein>
    <submittedName>
        <fullName evidence="2">Uncharacterized protein</fullName>
    </submittedName>
</protein>
<gene>
    <name evidence="2" type="ORF">SOIL9_57680</name>
</gene>
<name>A0A6P2CU89_9BACT</name>
<reference evidence="2 3" key="1">
    <citation type="submission" date="2019-05" db="EMBL/GenBank/DDBJ databases">
        <authorList>
            <consortium name="Science for Life Laboratories"/>
        </authorList>
    </citation>
    <scope>NUCLEOTIDE SEQUENCE [LARGE SCALE GENOMIC DNA]</scope>
    <source>
        <strain evidence="2">Soil9</strain>
    </source>
</reference>
<evidence type="ECO:0000313" key="3">
    <source>
        <dbReference type="Proteomes" id="UP000464178"/>
    </source>
</evidence>
<sequence>MRNRWLVAFGVVFFSLDPARAQPQPPLPPPAPPASNGPTELPPLLPPPPPDAPLAEVPRPGAAPGIDYDQGYLYLPEKAPERPRRPEMCGPDGRWWASGALGLSWTPSSRLPSDVRLRLSDVLGNTAPGPVVPVTGRSIGQFEAALELVLGRWLDESHTNGLEASFFIRGTDDTFFGAAPGMLVLFPEGRGTSQAQVIVLPEPLASQIVTTFPSTLVTTFTTVDVNYRRKLFCTDNARLDALVGYRFAYLQDGLYLGGQSDGSGNNQREGYGSSRVTISSPFHGGQIGLAGEVRKNGWYASGTAKVAFGVVTPDVTATGLFAGAEGRMGSQFTALRALTAAEKSEFAVMPVVNLSIGRQVGERARVFAGYSLQYLSRAGQLHDALNPANSGLVLNDFWVQSINFGLEFRH</sequence>
<feature type="region of interest" description="Disordered" evidence="1">
    <location>
        <begin position="19"/>
        <end position="61"/>
    </location>
</feature>
<feature type="compositionally biased region" description="Pro residues" evidence="1">
    <location>
        <begin position="23"/>
        <end position="52"/>
    </location>
</feature>
<keyword evidence="3" id="KW-1185">Reference proteome</keyword>
<evidence type="ECO:0000313" key="2">
    <source>
        <dbReference type="EMBL" id="VTR91946.1"/>
    </source>
</evidence>
<dbReference type="KEGG" id="gms:SOIL9_57680"/>